<comment type="subcellular location">
    <subcellularLocation>
        <location evidence="1">Membrane</location>
    </subcellularLocation>
</comment>
<gene>
    <name evidence="11" type="ORF">WDU96_06730</name>
</gene>
<evidence type="ECO:0000256" key="2">
    <source>
        <dbReference type="ARBA" id="ARBA00022475"/>
    </source>
</evidence>
<evidence type="ECO:0000259" key="10">
    <source>
        <dbReference type="PROSITE" id="PS51779"/>
    </source>
</evidence>
<evidence type="ECO:0000256" key="3">
    <source>
        <dbReference type="ARBA" id="ARBA00022618"/>
    </source>
</evidence>
<reference evidence="11 12" key="1">
    <citation type="submission" date="2024-02" db="EMBL/GenBank/DDBJ databases">
        <authorList>
            <person name="Saticioglu I.B."/>
        </authorList>
    </citation>
    <scope>NUCLEOTIDE SEQUENCE [LARGE SCALE GENOMIC DNA]</scope>
    <source>
        <strain evidence="11 12">Mu-86</strain>
    </source>
</reference>
<accession>A0ABU8LSQ7</accession>
<dbReference type="Pfam" id="PF08478">
    <property type="entry name" value="POTRA_1"/>
    <property type="match status" value="1"/>
</dbReference>
<dbReference type="InterPro" id="IPR050487">
    <property type="entry name" value="FtsQ_DivIB"/>
</dbReference>
<evidence type="ECO:0000313" key="11">
    <source>
        <dbReference type="EMBL" id="MEJ1155293.1"/>
    </source>
</evidence>
<dbReference type="InterPro" id="IPR034746">
    <property type="entry name" value="POTRA"/>
</dbReference>
<evidence type="ECO:0000256" key="9">
    <source>
        <dbReference type="SAM" id="Phobius"/>
    </source>
</evidence>
<evidence type="ECO:0000256" key="7">
    <source>
        <dbReference type="ARBA" id="ARBA00023306"/>
    </source>
</evidence>
<feature type="transmembrane region" description="Helical" evidence="9">
    <location>
        <begin position="102"/>
        <end position="123"/>
    </location>
</feature>
<evidence type="ECO:0000313" key="12">
    <source>
        <dbReference type="Proteomes" id="UP001368654"/>
    </source>
</evidence>
<evidence type="ECO:0000256" key="4">
    <source>
        <dbReference type="ARBA" id="ARBA00022692"/>
    </source>
</evidence>
<keyword evidence="2" id="KW-1003">Cell membrane</keyword>
<feature type="compositionally biased region" description="Pro residues" evidence="8">
    <location>
        <begin position="1"/>
        <end position="14"/>
    </location>
</feature>
<feature type="region of interest" description="Disordered" evidence="8">
    <location>
        <begin position="1"/>
        <end position="39"/>
    </location>
</feature>
<dbReference type="RefSeq" id="WP_337337741.1">
    <property type="nucleotide sequence ID" value="NZ_JBBDGL010000002.1"/>
</dbReference>
<organism evidence="11 12">
    <name type="scientific">Microbacterium marmarense</name>
    <dbReference type="NCBI Taxonomy" id="3122051"/>
    <lineage>
        <taxon>Bacteria</taxon>
        <taxon>Bacillati</taxon>
        <taxon>Actinomycetota</taxon>
        <taxon>Actinomycetes</taxon>
        <taxon>Micrococcales</taxon>
        <taxon>Microbacteriaceae</taxon>
        <taxon>Microbacterium</taxon>
    </lineage>
</organism>
<dbReference type="PANTHER" id="PTHR37820">
    <property type="entry name" value="CELL DIVISION PROTEIN DIVIB"/>
    <property type="match status" value="1"/>
</dbReference>
<evidence type="ECO:0000256" key="8">
    <source>
        <dbReference type="SAM" id="MobiDB-lite"/>
    </source>
</evidence>
<keyword evidence="6 9" id="KW-0472">Membrane</keyword>
<dbReference type="PANTHER" id="PTHR37820:SF1">
    <property type="entry name" value="CELL DIVISION PROTEIN FTSQ"/>
    <property type="match status" value="1"/>
</dbReference>
<keyword evidence="5 9" id="KW-1133">Transmembrane helix</keyword>
<evidence type="ECO:0000256" key="1">
    <source>
        <dbReference type="ARBA" id="ARBA00004370"/>
    </source>
</evidence>
<evidence type="ECO:0000256" key="5">
    <source>
        <dbReference type="ARBA" id="ARBA00022989"/>
    </source>
</evidence>
<keyword evidence="4 9" id="KW-0812">Transmembrane</keyword>
<protein>
    <submittedName>
        <fullName evidence="11">FtsQ-type POTRA domain-containing protein</fullName>
    </submittedName>
</protein>
<dbReference type="Gene3D" id="3.10.20.310">
    <property type="entry name" value="membrane protein fhac"/>
    <property type="match status" value="1"/>
</dbReference>
<feature type="domain" description="POTRA" evidence="10">
    <location>
        <begin position="127"/>
        <end position="195"/>
    </location>
</feature>
<evidence type="ECO:0000256" key="6">
    <source>
        <dbReference type="ARBA" id="ARBA00023136"/>
    </source>
</evidence>
<proteinExistence type="predicted"/>
<name>A0ABU8LSQ7_9MICO</name>
<dbReference type="Proteomes" id="UP001368654">
    <property type="component" value="Unassembled WGS sequence"/>
</dbReference>
<keyword evidence="7" id="KW-0131">Cell cycle</keyword>
<comment type="caution">
    <text evidence="11">The sequence shown here is derived from an EMBL/GenBank/DDBJ whole genome shotgun (WGS) entry which is preliminary data.</text>
</comment>
<dbReference type="EMBL" id="JBBDGL010000002">
    <property type="protein sequence ID" value="MEJ1155293.1"/>
    <property type="molecule type" value="Genomic_DNA"/>
</dbReference>
<keyword evidence="3" id="KW-0132">Cell division</keyword>
<dbReference type="PROSITE" id="PS51779">
    <property type="entry name" value="POTRA"/>
    <property type="match status" value="1"/>
</dbReference>
<keyword evidence="12" id="KW-1185">Reference proteome</keyword>
<dbReference type="InterPro" id="IPR013685">
    <property type="entry name" value="POTRA_FtsQ_type"/>
</dbReference>
<sequence>MRRPPPLPPPPARPAPSGEAESFEGDETTADRYGNPTAPVIALAPQAGADGRVAPLPAGDDGNAAYEGDVGMRDVWRASRARRKALRSEVRRFTGRQRRRRMVWIGSLASLAALVVVTLGAAYSPLLAVEDIVVVGAERLDAEEVSEALSSQLNTPLPLVDESAVKAALVAFPLIESYTLEARPPHELVVQLVERTPVGLIESAAGYTLVDAAGVALATTENRESGEPIIEVTGGSRSDAFHAVGQVIRSLPDSILERVTSVSASSPNDVTLTFGGTNTDVVWGSAEDSALKAFELEKIMQTRPPEDVLSYDVSSPAAIVVL</sequence>